<dbReference type="InterPro" id="IPR038314">
    <property type="entry name" value="T6SS_sf"/>
</dbReference>
<dbReference type="Gene3D" id="1.20.120.1620">
    <property type="match status" value="1"/>
</dbReference>
<evidence type="ECO:0008006" key="3">
    <source>
        <dbReference type="Google" id="ProtNLM"/>
    </source>
</evidence>
<sequence>MGTKIINIVLLFFFNAILSAQTEVGNLKKYSLHKCLSSNYKKADPSFVSHDYSASYIFQLKKADYNNLNSIDTFVDKTTGDYYKRGVMENLEDANANYIFWYCMDFYQSKELDSFIKKIAGATGKKSLKK</sequence>
<reference evidence="1 2" key="1">
    <citation type="submission" date="2021-09" db="EMBL/GenBank/DDBJ databases">
        <title>Genome sequencing and assembly of Chryseobacterium sp. RG1.</title>
        <authorList>
            <person name="Chhetri G."/>
        </authorList>
    </citation>
    <scope>NUCLEOTIDE SEQUENCE [LARGE SCALE GENOMIC DNA]</scope>
    <source>
        <strain evidence="1 2">RG1</strain>
    </source>
</reference>
<name>A0ABS8A3Y9_9FLAO</name>
<accession>A0ABS8A3Y9</accession>
<dbReference type="Proteomes" id="UP000618240">
    <property type="component" value="Unassembled WGS sequence"/>
</dbReference>
<evidence type="ECO:0000313" key="2">
    <source>
        <dbReference type="Proteomes" id="UP000618240"/>
    </source>
</evidence>
<dbReference type="EMBL" id="JAERSE020000004">
    <property type="protein sequence ID" value="MCA6068707.1"/>
    <property type="molecule type" value="Genomic_DNA"/>
</dbReference>
<gene>
    <name evidence="1" type="ORF">JI747_016180</name>
</gene>
<keyword evidence="2" id="KW-1185">Reference proteome</keyword>
<organism evidence="1 2">
    <name type="scientific">Chryseobacterium tagetis</name>
    <dbReference type="NCBI Taxonomy" id="2801334"/>
    <lineage>
        <taxon>Bacteria</taxon>
        <taxon>Pseudomonadati</taxon>
        <taxon>Bacteroidota</taxon>
        <taxon>Flavobacteriia</taxon>
        <taxon>Flavobacteriales</taxon>
        <taxon>Weeksellaceae</taxon>
        <taxon>Chryseobacterium group</taxon>
        <taxon>Chryseobacterium</taxon>
    </lineage>
</organism>
<comment type="caution">
    <text evidence="1">The sequence shown here is derived from an EMBL/GenBank/DDBJ whole genome shotgun (WGS) entry which is preliminary data.</text>
</comment>
<protein>
    <recommendedName>
        <fullName evidence="3">Type VI secretion system (T6SS), amidase immunity protein</fullName>
    </recommendedName>
</protein>
<proteinExistence type="predicted"/>
<dbReference type="RefSeq" id="WP_225689912.1">
    <property type="nucleotide sequence ID" value="NZ_JAERSE020000004.1"/>
</dbReference>
<evidence type="ECO:0000313" key="1">
    <source>
        <dbReference type="EMBL" id="MCA6068707.1"/>
    </source>
</evidence>